<proteinExistence type="inferred from homology"/>
<dbReference type="SUPFAM" id="SSF46992">
    <property type="entry name" value="Ribosomal protein S20"/>
    <property type="match status" value="1"/>
</dbReference>
<evidence type="ECO:0000256" key="6">
    <source>
        <dbReference type="ARBA" id="ARBA00035136"/>
    </source>
</evidence>
<dbReference type="GO" id="GO:0003735">
    <property type="term" value="F:structural constituent of ribosome"/>
    <property type="evidence" value="ECO:0007669"/>
    <property type="project" value="InterPro"/>
</dbReference>
<dbReference type="PANTHER" id="PTHR33398:SF1">
    <property type="entry name" value="SMALL RIBOSOMAL SUBUNIT PROTEIN BS20C"/>
    <property type="match status" value="1"/>
</dbReference>
<evidence type="ECO:0000256" key="5">
    <source>
        <dbReference type="ARBA" id="ARBA00023274"/>
    </source>
</evidence>
<dbReference type="GO" id="GO:0015935">
    <property type="term" value="C:small ribosomal subunit"/>
    <property type="evidence" value="ECO:0007669"/>
    <property type="project" value="TreeGrafter"/>
</dbReference>
<evidence type="ECO:0000313" key="8">
    <source>
        <dbReference type="EMBL" id="SNV01082.1"/>
    </source>
</evidence>
<dbReference type="GO" id="GO:0006412">
    <property type="term" value="P:translation"/>
    <property type="evidence" value="ECO:0007669"/>
    <property type="project" value="UniProtKB-UniRule"/>
</dbReference>
<dbReference type="Proteomes" id="UP000215383">
    <property type="component" value="Chromosome 1"/>
</dbReference>
<keyword evidence="2 7" id="KW-0699">rRNA-binding</keyword>
<dbReference type="NCBIfam" id="TIGR00029">
    <property type="entry name" value="S20"/>
    <property type="match status" value="1"/>
</dbReference>
<dbReference type="eggNOG" id="COG0268">
    <property type="taxonomic scope" value="Bacteria"/>
</dbReference>
<dbReference type="HAMAP" id="MF_00500">
    <property type="entry name" value="Ribosomal_bS20"/>
    <property type="match status" value="1"/>
</dbReference>
<reference evidence="8 9" key="1">
    <citation type="submission" date="2017-06" db="EMBL/GenBank/DDBJ databases">
        <authorList>
            <consortium name="Pathogen Informatics"/>
        </authorList>
    </citation>
    <scope>NUCLEOTIDE SEQUENCE [LARGE SCALE GENOMIC DNA]</scope>
    <source>
        <strain evidence="8 9">NCTC10570</strain>
    </source>
</reference>
<dbReference type="InterPro" id="IPR002583">
    <property type="entry name" value="Ribosomal_bS20"/>
</dbReference>
<organism evidence="8 9">
    <name type="scientific">Megamonas hypermegale</name>
    <dbReference type="NCBI Taxonomy" id="158847"/>
    <lineage>
        <taxon>Bacteria</taxon>
        <taxon>Bacillati</taxon>
        <taxon>Bacillota</taxon>
        <taxon>Negativicutes</taxon>
        <taxon>Selenomonadales</taxon>
        <taxon>Selenomonadaceae</taxon>
        <taxon>Megamonas</taxon>
    </lineage>
</organism>
<dbReference type="GO" id="GO:0005829">
    <property type="term" value="C:cytosol"/>
    <property type="evidence" value="ECO:0007669"/>
    <property type="project" value="TreeGrafter"/>
</dbReference>
<dbReference type="PANTHER" id="PTHR33398">
    <property type="entry name" value="30S RIBOSOMAL PROTEIN S20"/>
    <property type="match status" value="1"/>
</dbReference>
<comment type="similarity">
    <text evidence="1 7">Belongs to the bacterial ribosomal protein bS20 family.</text>
</comment>
<dbReference type="AlphaFoldDB" id="A0A239TU76"/>
<name>A0A239TU76_9FIRM</name>
<protein>
    <recommendedName>
        <fullName evidence="6 7">Small ribosomal subunit protein bS20</fullName>
    </recommendedName>
</protein>
<keyword evidence="4 7" id="KW-0689">Ribosomal protein</keyword>
<keyword evidence="9" id="KW-1185">Reference proteome</keyword>
<keyword evidence="3 7" id="KW-0694">RNA-binding</keyword>
<dbReference type="Pfam" id="PF01649">
    <property type="entry name" value="Ribosomal_S20p"/>
    <property type="match status" value="1"/>
</dbReference>
<dbReference type="Gene3D" id="1.20.58.110">
    <property type="entry name" value="Ribosomal protein S20"/>
    <property type="match status" value="1"/>
</dbReference>
<evidence type="ECO:0000256" key="7">
    <source>
        <dbReference type="HAMAP-Rule" id="MF_00500"/>
    </source>
</evidence>
<evidence type="ECO:0000256" key="4">
    <source>
        <dbReference type="ARBA" id="ARBA00022980"/>
    </source>
</evidence>
<evidence type="ECO:0000256" key="3">
    <source>
        <dbReference type="ARBA" id="ARBA00022884"/>
    </source>
</evidence>
<accession>A0A239TU76</accession>
<evidence type="ECO:0000313" key="9">
    <source>
        <dbReference type="Proteomes" id="UP000215383"/>
    </source>
</evidence>
<evidence type="ECO:0000256" key="1">
    <source>
        <dbReference type="ARBA" id="ARBA00007634"/>
    </source>
</evidence>
<dbReference type="EMBL" id="LT906446">
    <property type="protein sequence ID" value="SNV01082.1"/>
    <property type="molecule type" value="Genomic_DNA"/>
</dbReference>
<sequence>MQFALLRDKLFWYNYNDERVNFLPNIKSSILSVKTDAQRRAKNVSAKSAIKTASRKVLDAVAAGNAEEAKALLAIACKKIDQAAANRLFHKNCAARRKSRLARRVNSLSK</sequence>
<gene>
    <name evidence="7 8" type="primary">rpsT</name>
    <name evidence="8" type="ORF">SAMEA4364220_01378</name>
</gene>
<dbReference type="GO" id="GO:0070181">
    <property type="term" value="F:small ribosomal subunit rRNA binding"/>
    <property type="evidence" value="ECO:0007669"/>
    <property type="project" value="TreeGrafter"/>
</dbReference>
<keyword evidence="5 7" id="KW-0687">Ribonucleoprotein</keyword>
<comment type="function">
    <text evidence="7">Binds directly to 16S ribosomal RNA.</text>
</comment>
<dbReference type="InterPro" id="IPR036510">
    <property type="entry name" value="Ribosomal_bS20_sf"/>
</dbReference>
<evidence type="ECO:0000256" key="2">
    <source>
        <dbReference type="ARBA" id="ARBA00022730"/>
    </source>
</evidence>